<comment type="caution">
    <text evidence="1">The sequence shown here is derived from an EMBL/GenBank/DDBJ whole genome shotgun (WGS) entry which is preliminary data.</text>
</comment>
<dbReference type="InterPro" id="IPR014942">
    <property type="entry name" value="AbiEii"/>
</dbReference>
<protein>
    <submittedName>
        <fullName evidence="1">Uncharacterized protein</fullName>
    </submittedName>
</protein>
<sequence length="114" mass="13442">MILKQVITVTFFFLHLKDGDIIKTGFTFFPFERIEKGPKLNLLEVESLFDIAVNKIFTIYQKPRSRDFIDIYFILKEKNWFVADLLKNAKIKFDWHIDPTQLGTQPLLSKMASI</sequence>
<evidence type="ECO:0000313" key="2">
    <source>
        <dbReference type="Proteomes" id="UP000230132"/>
    </source>
</evidence>
<dbReference type="AlphaFoldDB" id="A0A2H0UVA2"/>
<name>A0A2H0UVA2_9BACT</name>
<evidence type="ECO:0000313" key="1">
    <source>
        <dbReference type="EMBL" id="PIR90733.1"/>
    </source>
</evidence>
<proteinExistence type="predicted"/>
<organism evidence="1 2">
    <name type="scientific">bacterium (Candidatus Gribaldobacteria) CG10_big_fil_rev_8_21_14_0_10_37_21</name>
    <dbReference type="NCBI Taxonomy" id="2014275"/>
    <lineage>
        <taxon>Bacteria</taxon>
        <taxon>Candidatus Gribaldobacteria</taxon>
    </lineage>
</organism>
<gene>
    <name evidence="1" type="ORF">COU05_00450</name>
</gene>
<dbReference type="Pfam" id="PF08843">
    <property type="entry name" value="AbiEii"/>
    <property type="match status" value="1"/>
</dbReference>
<reference evidence="2" key="1">
    <citation type="submission" date="2017-09" db="EMBL/GenBank/DDBJ databases">
        <title>Depth-based differentiation of microbial function through sediment-hosted aquifers and enrichment of novel symbionts in the deep terrestrial subsurface.</title>
        <authorList>
            <person name="Probst A.J."/>
            <person name="Ladd B."/>
            <person name="Jarett J.K."/>
            <person name="Geller-Mcgrath D.E."/>
            <person name="Sieber C.M.K."/>
            <person name="Emerson J.B."/>
            <person name="Anantharaman K."/>
            <person name="Thomas B.C."/>
            <person name="Malmstrom R."/>
            <person name="Stieglmeier M."/>
            <person name="Klingl A."/>
            <person name="Woyke T."/>
            <person name="Ryan C.M."/>
            <person name="Banfield J.F."/>
        </authorList>
    </citation>
    <scope>NUCLEOTIDE SEQUENCE [LARGE SCALE GENOMIC DNA]</scope>
</reference>
<dbReference type="Proteomes" id="UP000230132">
    <property type="component" value="Unassembled WGS sequence"/>
</dbReference>
<accession>A0A2H0UVA2</accession>
<dbReference type="EMBL" id="PFAX01000005">
    <property type="protein sequence ID" value="PIR90733.1"/>
    <property type="molecule type" value="Genomic_DNA"/>
</dbReference>